<organism evidence="1 2">
    <name type="scientific">Geotalea uraniireducens</name>
    <dbReference type="NCBI Taxonomy" id="351604"/>
    <lineage>
        <taxon>Bacteria</taxon>
        <taxon>Pseudomonadati</taxon>
        <taxon>Thermodesulfobacteriota</taxon>
        <taxon>Desulfuromonadia</taxon>
        <taxon>Geobacterales</taxon>
        <taxon>Geobacteraceae</taxon>
        <taxon>Geotalea</taxon>
    </lineage>
</organism>
<protein>
    <recommendedName>
        <fullName evidence="3">Phage tail protein I</fullName>
    </recommendedName>
</protein>
<reference evidence="1 2" key="1">
    <citation type="submission" date="2022-12" db="EMBL/GenBank/DDBJ databases">
        <title>Polyphasic characterization of Geotalea uranireducens NIT-SL11 newly isolated from a complex of sewage sludge and microbially reduced graphene oxide.</title>
        <authorList>
            <person name="Xie L."/>
            <person name="Yoshida N."/>
            <person name="Meng L."/>
        </authorList>
    </citation>
    <scope>NUCLEOTIDE SEQUENCE [LARGE SCALE GENOMIC DNA]</scope>
    <source>
        <strain evidence="1 2">NIT-SL11</strain>
    </source>
</reference>
<dbReference type="EMBL" id="AP027151">
    <property type="protein sequence ID" value="BDV42450.1"/>
    <property type="molecule type" value="Genomic_DNA"/>
</dbReference>
<dbReference type="Proteomes" id="UP001317705">
    <property type="component" value="Chromosome"/>
</dbReference>
<dbReference type="InterPro" id="IPR006521">
    <property type="entry name" value="Tail_protein_I"/>
</dbReference>
<evidence type="ECO:0000313" key="2">
    <source>
        <dbReference type="Proteomes" id="UP001317705"/>
    </source>
</evidence>
<accession>A0ABN6VW71</accession>
<dbReference type="Pfam" id="PF09684">
    <property type="entry name" value="Tail_P2_I"/>
    <property type="match status" value="1"/>
</dbReference>
<dbReference type="RefSeq" id="WP_282002912.1">
    <property type="nucleotide sequence ID" value="NZ_AP027151.1"/>
</dbReference>
<evidence type="ECO:0008006" key="3">
    <source>
        <dbReference type="Google" id="ProtNLM"/>
    </source>
</evidence>
<evidence type="ECO:0000313" key="1">
    <source>
        <dbReference type="EMBL" id="BDV42450.1"/>
    </source>
</evidence>
<name>A0ABN6VW71_9BACT</name>
<sequence>MADRRLIPESIRDVSTLAFNELIDRMGTVDITPLLVYMVDSVTASALPHLAEQFHITGYEGFRLAVNDSERRGVIKSAIEKHRYKGTRYAIDLALASLGIIYTLQEWFEYGGAPYHFRITIDVIGAELPAETLALLDSYINEYKNVRSVLDTINVNLSVASAVPVYALGLQSTEIITVYPQ</sequence>
<proteinExistence type="predicted"/>
<gene>
    <name evidence="1" type="ORF">GURASL_13730</name>
</gene>
<keyword evidence="2" id="KW-1185">Reference proteome</keyword>
<dbReference type="NCBIfam" id="TIGR01634">
    <property type="entry name" value="tail_P2_I"/>
    <property type="match status" value="1"/>
</dbReference>